<dbReference type="InterPro" id="IPR003346">
    <property type="entry name" value="Transposase_20"/>
</dbReference>
<evidence type="ECO:0000259" key="1">
    <source>
        <dbReference type="Pfam" id="PF01548"/>
    </source>
</evidence>
<dbReference type="PANTHER" id="PTHR33055">
    <property type="entry name" value="TRANSPOSASE FOR INSERTION SEQUENCE ELEMENT IS1111A"/>
    <property type="match status" value="1"/>
</dbReference>
<proteinExistence type="predicted"/>
<reference evidence="3 4" key="1">
    <citation type="submission" date="2023-07" db="EMBL/GenBank/DDBJ databases">
        <title>Genomic Encyclopedia of Type Strains, Phase IV (KMG-IV): sequencing the most valuable type-strain genomes for metagenomic binning, comparative biology and taxonomic classification.</title>
        <authorList>
            <person name="Goeker M."/>
        </authorList>
    </citation>
    <scope>NUCLEOTIDE SEQUENCE [LARGE SCALE GENOMIC DNA]</scope>
    <source>
        <strain evidence="3 4">DSM 25924</strain>
    </source>
</reference>
<dbReference type="Proteomes" id="UP001229209">
    <property type="component" value="Unassembled WGS sequence"/>
</dbReference>
<gene>
    <name evidence="3" type="ORF">J2S04_002679</name>
</gene>
<feature type="domain" description="Transposase IS116/IS110/IS902 C-terminal" evidence="2">
    <location>
        <begin position="256"/>
        <end position="307"/>
    </location>
</feature>
<dbReference type="Pfam" id="PF01548">
    <property type="entry name" value="DEDD_Tnp_IS110"/>
    <property type="match status" value="1"/>
</dbReference>
<evidence type="ECO:0000259" key="2">
    <source>
        <dbReference type="Pfam" id="PF02371"/>
    </source>
</evidence>
<dbReference type="EMBL" id="JAURUO010000020">
    <property type="protein sequence ID" value="MDP9729705.1"/>
    <property type="molecule type" value="Genomic_DNA"/>
</dbReference>
<organism evidence="3 4">
    <name type="scientific">Alicyclobacillus tolerans</name>
    <dbReference type="NCBI Taxonomy" id="90970"/>
    <lineage>
        <taxon>Bacteria</taxon>
        <taxon>Bacillati</taxon>
        <taxon>Bacillota</taxon>
        <taxon>Bacilli</taxon>
        <taxon>Bacillales</taxon>
        <taxon>Alicyclobacillaceae</taxon>
        <taxon>Alicyclobacillus</taxon>
    </lineage>
</organism>
<dbReference type="InterPro" id="IPR002525">
    <property type="entry name" value="Transp_IS110-like_N"/>
</dbReference>
<evidence type="ECO:0000313" key="4">
    <source>
        <dbReference type="Proteomes" id="UP001229209"/>
    </source>
</evidence>
<dbReference type="InterPro" id="IPR047650">
    <property type="entry name" value="Transpos_IS110"/>
</dbReference>
<name>A0ABT9LZJ0_9BACL</name>
<feature type="domain" description="Transposase IS110-like N-terminal" evidence="1">
    <location>
        <begin position="10"/>
        <end position="158"/>
    </location>
</feature>
<accession>A0ABT9LZJ0</accession>
<dbReference type="RefSeq" id="WP_306955530.1">
    <property type="nucleotide sequence ID" value="NZ_JAURUO010000020.1"/>
</dbReference>
<sequence length="317" mass="35521">MMEAILERCAGLDVHQESVVACVLTGPLDRSPKSEIRTFGTMVEDLLALADWLNESGCTHVVMESTGVYWKPVWNVLEAFDFELLLANAHHIKNLPGRKTDMKDAEWIAKLLRSGLIEGSFVPSQETRDLRDLTRYRKKLVQDATSEKNRIHRLLQDANIKLTTHMSDIFGVSGRILLQKIMDGEVITLEFLESEMKGALRHKSAKLLQSLNGRLRRHHRDMLRFSYEHLQFIEKAILEVEQEIRAHMADKQEAFELITTVPGINANAAAIILAEIGTDMEQFGGDKQLAAWAGLSPGNHESAGKKNGFGPEAGTVL</sequence>
<keyword evidence="4" id="KW-1185">Reference proteome</keyword>
<comment type="caution">
    <text evidence="3">The sequence shown here is derived from an EMBL/GenBank/DDBJ whole genome shotgun (WGS) entry which is preliminary data.</text>
</comment>
<dbReference type="NCBIfam" id="NF033542">
    <property type="entry name" value="transpos_IS110"/>
    <property type="match status" value="1"/>
</dbReference>
<evidence type="ECO:0000313" key="3">
    <source>
        <dbReference type="EMBL" id="MDP9729705.1"/>
    </source>
</evidence>
<dbReference type="Pfam" id="PF02371">
    <property type="entry name" value="Transposase_20"/>
    <property type="match status" value="1"/>
</dbReference>
<protein>
    <submittedName>
        <fullName evidence="3">Transposase</fullName>
    </submittedName>
</protein>